<sequence length="182" mass="20010">MTKVGIVVGSIRNNSFSEQLAKNIVELFPAGYEAEFVEIADLPLYNQDSDENIPEVYTNFRNTIKGLDAVIFVTPEHNRSIPAALKNALDVGSRPYGSNVWDGKPALIVSQSPSNLSGFGANHHLRQVLAFLNMPVVQQPEVYIANVHELLGEDGKVTNQDTIGFLQSVVDAYVGFIKRHEA</sequence>
<comment type="caution">
    <text evidence="3">The sequence shown here is derived from an EMBL/GenBank/DDBJ whole genome shotgun (WGS) entry which is preliminary data.</text>
</comment>
<dbReference type="EMBL" id="BMOS01000005">
    <property type="protein sequence ID" value="GGN53437.1"/>
    <property type="molecule type" value="Genomic_DNA"/>
</dbReference>
<comment type="similarity">
    <text evidence="1">Belongs to the azoreductase type 2 family.</text>
</comment>
<evidence type="ECO:0000313" key="4">
    <source>
        <dbReference type="Proteomes" id="UP000624041"/>
    </source>
</evidence>
<reference evidence="3" key="2">
    <citation type="submission" date="2020-09" db="EMBL/GenBank/DDBJ databases">
        <authorList>
            <person name="Sun Q."/>
            <person name="Ohkuma M."/>
        </authorList>
    </citation>
    <scope>NUCLEOTIDE SEQUENCE</scope>
    <source>
        <strain evidence="3">JCM 17251</strain>
    </source>
</reference>
<organism evidence="3 4">
    <name type="scientific">Oceanobacillus indicireducens</name>
    <dbReference type="NCBI Taxonomy" id="1004261"/>
    <lineage>
        <taxon>Bacteria</taxon>
        <taxon>Bacillati</taxon>
        <taxon>Bacillota</taxon>
        <taxon>Bacilli</taxon>
        <taxon>Bacillales</taxon>
        <taxon>Bacillaceae</taxon>
        <taxon>Oceanobacillus</taxon>
    </lineage>
</organism>
<evidence type="ECO:0000259" key="2">
    <source>
        <dbReference type="Pfam" id="PF03358"/>
    </source>
</evidence>
<dbReference type="SUPFAM" id="SSF52218">
    <property type="entry name" value="Flavoproteins"/>
    <property type="match status" value="1"/>
</dbReference>
<name>A0A917XU83_9BACI</name>
<dbReference type="PANTHER" id="PTHR30543">
    <property type="entry name" value="CHROMATE REDUCTASE"/>
    <property type="match status" value="1"/>
</dbReference>
<dbReference type="InterPro" id="IPR005025">
    <property type="entry name" value="FMN_Rdtase-like_dom"/>
</dbReference>
<accession>A0A917XU83</accession>
<dbReference type="PANTHER" id="PTHR30543:SF21">
    <property type="entry name" value="NAD(P)H-DEPENDENT FMN REDUCTASE LOT6"/>
    <property type="match status" value="1"/>
</dbReference>
<protein>
    <submittedName>
        <fullName evidence="3">Flavin reductase</fullName>
    </submittedName>
</protein>
<dbReference type="AlphaFoldDB" id="A0A917XU83"/>
<feature type="domain" description="NADPH-dependent FMN reductase-like" evidence="2">
    <location>
        <begin position="2"/>
        <end position="148"/>
    </location>
</feature>
<dbReference type="InterPro" id="IPR029039">
    <property type="entry name" value="Flavoprotein-like_sf"/>
</dbReference>
<dbReference type="InterPro" id="IPR050712">
    <property type="entry name" value="NAD(P)H-dep_reductase"/>
</dbReference>
<reference evidence="3" key="1">
    <citation type="journal article" date="2014" name="Int. J. Syst. Evol. Microbiol.">
        <title>Complete genome sequence of Corynebacterium casei LMG S-19264T (=DSM 44701T), isolated from a smear-ripened cheese.</title>
        <authorList>
            <consortium name="US DOE Joint Genome Institute (JGI-PGF)"/>
            <person name="Walter F."/>
            <person name="Albersmeier A."/>
            <person name="Kalinowski J."/>
            <person name="Ruckert C."/>
        </authorList>
    </citation>
    <scope>NUCLEOTIDE SEQUENCE</scope>
    <source>
        <strain evidence="3">JCM 17251</strain>
    </source>
</reference>
<dbReference type="GO" id="GO:0010181">
    <property type="term" value="F:FMN binding"/>
    <property type="evidence" value="ECO:0007669"/>
    <property type="project" value="TreeGrafter"/>
</dbReference>
<dbReference type="Pfam" id="PF03358">
    <property type="entry name" value="FMN_red"/>
    <property type="match status" value="1"/>
</dbReference>
<dbReference type="Proteomes" id="UP000624041">
    <property type="component" value="Unassembled WGS sequence"/>
</dbReference>
<dbReference type="RefSeq" id="WP_188856266.1">
    <property type="nucleotide sequence ID" value="NZ_BMOS01000005.1"/>
</dbReference>
<dbReference type="GO" id="GO:0016491">
    <property type="term" value="F:oxidoreductase activity"/>
    <property type="evidence" value="ECO:0007669"/>
    <property type="project" value="InterPro"/>
</dbReference>
<gene>
    <name evidence="3" type="ORF">GCM10007971_09880</name>
</gene>
<dbReference type="Gene3D" id="3.40.50.360">
    <property type="match status" value="1"/>
</dbReference>
<dbReference type="GO" id="GO:0005829">
    <property type="term" value="C:cytosol"/>
    <property type="evidence" value="ECO:0007669"/>
    <property type="project" value="TreeGrafter"/>
</dbReference>
<proteinExistence type="inferred from homology"/>
<evidence type="ECO:0000313" key="3">
    <source>
        <dbReference type="EMBL" id="GGN53437.1"/>
    </source>
</evidence>
<evidence type="ECO:0000256" key="1">
    <source>
        <dbReference type="ARBA" id="ARBA00009428"/>
    </source>
</evidence>
<keyword evidence="4" id="KW-1185">Reference proteome</keyword>